<sequence length="284" mass="32750">MVEIKRFRVVVGESFLVVGFRTNHKDADFNFILENLVSKFHGWKLKTLSKEGCATLIKFVRLAMPICTMQTTKLSKKLASKIDGMIRDFWWGCDPGNMGLYLKVWDRLCLPKSLGCLGFQKSLEMNQALLAKWGWALLNDDQSLCWLLLENEDWNIPKLQPLFNPKTVYDIIKNGKPSGKGRDRWVWANEPSGLFSTKSAYLVQALERALACVVVPARWNKLWNSKILERHKVLWWCILSSALPIRAILSKRIKVEEVSSPWGFMPVSESITRVSDWVTFIWNL</sequence>
<protein>
    <recommendedName>
        <fullName evidence="3">Reverse transcriptase zinc-binding domain-containing protein</fullName>
    </recommendedName>
</protein>
<organism evidence="1 2">
    <name type="scientific">Cannabis sativa</name>
    <name type="common">Hemp</name>
    <name type="synonym">Marijuana</name>
    <dbReference type="NCBI Taxonomy" id="3483"/>
    <lineage>
        <taxon>Eukaryota</taxon>
        <taxon>Viridiplantae</taxon>
        <taxon>Streptophyta</taxon>
        <taxon>Embryophyta</taxon>
        <taxon>Tracheophyta</taxon>
        <taxon>Spermatophyta</taxon>
        <taxon>Magnoliopsida</taxon>
        <taxon>eudicotyledons</taxon>
        <taxon>Gunneridae</taxon>
        <taxon>Pentapetalae</taxon>
        <taxon>rosids</taxon>
        <taxon>fabids</taxon>
        <taxon>Rosales</taxon>
        <taxon>Cannabaceae</taxon>
        <taxon>Cannabis</taxon>
    </lineage>
</organism>
<evidence type="ECO:0000313" key="2">
    <source>
        <dbReference type="Proteomes" id="UP000596661"/>
    </source>
</evidence>
<evidence type="ECO:0008006" key="3">
    <source>
        <dbReference type="Google" id="ProtNLM"/>
    </source>
</evidence>
<dbReference type="Gramene" id="evm.model.04.1663">
    <property type="protein sequence ID" value="cds.evm.model.04.1663"/>
    <property type="gene ID" value="evm.TU.04.1663"/>
</dbReference>
<dbReference type="PANTHER" id="PTHR33116">
    <property type="entry name" value="REVERSE TRANSCRIPTASE ZINC-BINDING DOMAIN-CONTAINING PROTEIN-RELATED-RELATED"/>
    <property type="match status" value="1"/>
</dbReference>
<evidence type="ECO:0000313" key="1">
    <source>
        <dbReference type="EnsemblPlants" id="cds.evm.model.04.1663"/>
    </source>
</evidence>
<dbReference type="AlphaFoldDB" id="A0A803PE10"/>
<keyword evidence="2" id="KW-1185">Reference proteome</keyword>
<proteinExistence type="predicted"/>
<name>A0A803PE10_CANSA</name>
<dbReference type="EMBL" id="UZAU01000399">
    <property type="status" value="NOT_ANNOTATED_CDS"/>
    <property type="molecule type" value="Genomic_DNA"/>
</dbReference>
<accession>A0A803PE10</accession>
<dbReference type="EnsemblPlants" id="evm.model.04.1663">
    <property type="protein sequence ID" value="cds.evm.model.04.1663"/>
    <property type="gene ID" value="evm.TU.04.1663"/>
</dbReference>
<dbReference type="PANTHER" id="PTHR33116:SF86">
    <property type="entry name" value="REVERSE TRANSCRIPTASE DOMAIN-CONTAINING PROTEIN"/>
    <property type="match status" value="1"/>
</dbReference>
<dbReference type="Proteomes" id="UP000596661">
    <property type="component" value="Chromosome 4"/>
</dbReference>
<reference evidence="1" key="2">
    <citation type="submission" date="2021-03" db="UniProtKB">
        <authorList>
            <consortium name="EnsemblPlants"/>
        </authorList>
    </citation>
    <scope>IDENTIFICATION</scope>
</reference>
<reference evidence="1" key="1">
    <citation type="submission" date="2018-11" db="EMBL/GenBank/DDBJ databases">
        <authorList>
            <person name="Grassa J C."/>
        </authorList>
    </citation>
    <scope>NUCLEOTIDE SEQUENCE [LARGE SCALE GENOMIC DNA]</scope>
</reference>